<dbReference type="Proteomes" id="UP000434580">
    <property type="component" value="Unassembled WGS sequence"/>
</dbReference>
<dbReference type="SUPFAM" id="SSF159245">
    <property type="entry name" value="AttH-like"/>
    <property type="match status" value="1"/>
</dbReference>
<dbReference type="InterPro" id="IPR023374">
    <property type="entry name" value="AttH-like_dom_sf"/>
</dbReference>
<evidence type="ECO:0008006" key="4">
    <source>
        <dbReference type="Google" id="ProtNLM"/>
    </source>
</evidence>
<dbReference type="Gene3D" id="2.40.370.10">
    <property type="entry name" value="AttH-like domain"/>
    <property type="match status" value="1"/>
</dbReference>
<sequence length="395" mass="43855">MSKKAFTKASMVGASVALSTLLTGCFESYIPNPFNKPVLGDQPAHYEREGMSADYVEAWEDGLRTDMTPGHFEWWYFDAELTDGTKIVVVFHTKSMFAVAEEASPRFTIDITPPGQDTIKVGGLFEPEEASFSEEGFNLTMGPNFGYGDLDEAVIHAEFAPAGIVVDFTFNRIVPSWRPANGHWYFNKNEDTFFAWLPSMPKAEVTGSLTVQGQTVEVSGSGYHDHNWGNAGMDTMFSNWWWSRGDVDGKVVLASELRTRPAHASQKMPIMMVADETNGLLADAAREGATFSLTESNVIAHPDPASPETIAHTLNFAYTYDEDSVDLTLNLDKVLNSTDLLEISDKSEQEKNLARALGIDPWYSRIFSNATLNYTINGEEFEGEGFSVMEKMDFE</sequence>
<organism evidence="2 3">
    <name type="scientific">BD1-7 clade bacterium</name>
    <dbReference type="NCBI Taxonomy" id="2029982"/>
    <lineage>
        <taxon>Bacteria</taxon>
        <taxon>Pseudomonadati</taxon>
        <taxon>Pseudomonadota</taxon>
        <taxon>Gammaproteobacteria</taxon>
        <taxon>Cellvibrionales</taxon>
        <taxon>Spongiibacteraceae</taxon>
        <taxon>BD1-7 clade</taxon>
    </lineage>
</organism>
<evidence type="ECO:0000313" key="3">
    <source>
        <dbReference type="Proteomes" id="UP000434580"/>
    </source>
</evidence>
<dbReference type="AlphaFoldDB" id="A0A5S9Q1Z1"/>
<proteinExistence type="predicted"/>
<protein>
    <recommendedName>
        <fullName evidence="4">AttH domain-containing protein</fullName>
    </recommendedName>
</protein>
<accession>A0A5S9Q1Z1</accession>
<dbReference type="PROSITE" id="PS51257">
    <property type="entry name" value="PROKAR_LIPOPROTEIN"/>
    <property type="match status" value="1"/>
</dbReference>
<keyword evidence="1" id="KW-0732">Signal</keyword>
<feature type="chain" id="PRO_5030138085" description="AttH domain-containing protein" evidence="1">
    <location>
        <begin position="20"/>
        <end position="395"/>
    </location>
</feature>
<dbReference type="OrthoDB" id="5491608at2"/>
<feature type="signal peptide" evidence="1">
    <location>
        <begin position="1"/>
        <end position="19"/>
    </location>
</feature>
<evidence type="ECO:0000256" key="1">
    <source>
        <dbReference type="SAM" id="SignalP"/>
    </source>
</evidence>
<evidence type="ECO:0000313" key="2">
    <source>
        <dbReference type="EMBL" id="CAA0111081.1"/>
    </source>
</evidence>
<reference evidence="2 3" key="1">
    <citation type="submission" date="2019-11" db="EMBL/GenBank/DDBJ databases">
        <authorList>
            <person name="Holert J."/>
        </authorList>
    </citation>
    <scope>NUCLEOTIDE SEQUENCE [LARGE SCALE GENOMIC DNA]</scope>
    <source>
        <strain evidence="2">BC5_2</strain>
    </source>
</reference>
<dbReference type="EMBL" id="CACSII010000016">
    <property type="protein sequence ID" value="CAA0111081.1"/>
    <property type="molecule type" value="Genomic_DNA"/>
</dbReference>
<name>A0A5S9Q1Z1_9GAMM</name>
<gene>
    <name evidence="2" type="ORF">DPBNPPHM_01449</name>
</gene>